<keyword evidence="4 10" id="KW-0808">Transferase</keyword>
<keyword evidence="8 10" id="KW-0520">NAD</keyword>
<evidence type="ECO:0000256" key="1">
    <source>
        <dbReference type="ARBA" id="ARBA00002324"/>
    </source>
</evidence>
<feature type="domain" description="Cytidyltransferase-like" evidence="11">
    <location>
        <begin position="5"/>
        <end position="185"/>
    </location>
</feature>
<keyword evidence="7 10" id="KW-0067">ATP-binding</keyword>
<reference evidence="12" key="1">
    <citation type="journal article" date="2015" name="PeerJ">
        <title>First genomic representation of candidate bacterial phylum KSB3 points to enhanced environmental sensing as a trigger of wastewater bulking.</title>
        <authorList>
            <person name="Sekiguchi Y."/>
            <person name="Ohashi A."/>
            <person name="Parks D.H."/>
            <person name="Yamauchi T."/>
            <person name="Tyson G.W."/>
            <person name="Hugenholtz P."/>
        </authorList>
    </citation>
    <scope>NUCLEOTIDE SEQUENCE [LARGE SCALE GENOMIC DNA]</scope>
</reference>
<dbReference type="PANTHER" id="PTHR39321:SF3">
    <property type="entry name" value="PHOSPHOPANTETHEINE ADENYLYLTRANSFERASE"/>
    <property type="match status" value="1"/>
</dbReference>
<dbReference type="NCBIfam" id="TIGR00482">
    <property type="entry name" value="nicotinate (nicotinamide) nucleotide adenylyltransferase"/>
    <property type="match status" value="1"/>
</dbReference>
<name>A0A081BT44_9BACT</name>
<gene>
    <name evidence="10" type="primary">nadD</name>
    <name evidence="12" type="ORF">U14_05862</name>
</gene>
<comment type="catalytic activity">
    <reaction evidence="9 10">
        <text>nicotinate beta-D-ribonucleotide + ATP + H(+) = deamido-NAD(+) + diphosphate</text>
        <dbReference type="Rhea" id="RHEA:22860"/>
        <dbReference type="ChEBI" id="CHEBI:15378"/>
        <dbReference type="ChEBI" id="CHEBI:30616"/>
        <dbReference type="ChEBI" id="CHEBI:33019"/>
        <dbReference type="ChEBI" id="CHEBI:57502"/>
        <dbReference type="ChEBI" id="CHEBI:58437"/>
        <dbReference type="EC" id="2.7.7.18"/>
    </reaction>
</comment>
<evidence type="ECO:0000313" key="13">
    <source>
        <dbReference type="Proteomes" id="UP000030700"/>
    </source>
</evidence>
<dbReference type="SUPFAM" id="SSF52374">
    <property type="entry name" value="Nucleotidylyl transferase"/>
    <property type="match status" value="1"/>
</dbReference>
<comment type="pathway">
    <text evidence="2 10">Cofactor biosynthesis; NAD(+) biosynthesis; deamido-NAD(+) from nicotinate D-ribonucleotide: step 1/1.</text>
</comment>
<dbReference type="GO" id="GO:0009435">
    <property type="term" value="P:NAD+ biosynthetic process"/>
    <property type="evidence" value="ECO:0007669"/>
    <property type="project" value="UniProtKB-UniRule"/>
</dbReference>
<evidence type="ECO:0000256" key="4">
    <source>
        <dbReference type="ARBA" id="ARBA00022679"/>
    </source>
</evidence>
<evidence type="ECO:0000256" key="3">
    <source>
        <dbReference type="ARBA" id="ARBA00022642"/>
    </source>
</evidence>
<keyword evidence="5 10" id="KW-0548">Nucleotidyltransferase</keyword>
<dbReference type="Pfam" id="PF01467">
    <property type="entry name" value="CTP_transf_like"/>
    <property type="match status" value="1"/>
</dbReference>
<comment type="function">
    <text evidence="1 10">Catalyzes the reversible adenylation of nicotinate mononucleotide (NaMN) to nicotinic acid adenine dinucleotide (NaAD).</text>
</comment>
<evidence type="ECO:0000256" key="2">
    <source>
        <dbReference type="ARBA" id="ARBA00005019"/>
    </source>
</evidence>
<comment type="similarity">
    <text evidence="10">Belongs to the NadD family.</text>
</comment>
<evidence type="ECO:0000259" key="11">
    <source>
        <dbReference type="Pfam" id="PF01467"/>
    </source>
</evidence>
<dbReference type="PANTHER" id="PTHR39321">
    <property type="entry name" value="NICOTINATE-NUCLEOTIDE ADENYLYLTRANSFERASE-RELATED"/>
    <property type="match status" value="1"/>
</dbReference>
<evidence type="ECO:0000256" key="9">
    <source>
        <dbReference type="ARBA" id="ARBA00048721"/>
    </source>
</evidence>
<evidence type="ECO:0000256" key="5">
    <source>
        <dbReference type="ARBA" id="ARBA00022695"/>
    </source>
</evidence>
<sequence length="217" mass="25062">MNIAIVGGSFNPPHLCHLFIVQYVLAAAKPDQVWLLPCYQHAFRKVLAPFEHRLAMCHLAIEAFRDDRVKALPFERDRQGTSWTIDTARYVKHLYPHDRFLWVIGSDVLAELHRWKNFEELRQLVEFWVVPRAGMLPAAARHVSQNQTGSNQAMSSIQRLIAQAQALEQQGMLLPNISSSQIRERIRQGLPIHHLVSTSVAEYINQHQLYREPESTR</sequence>
<protein>
    <recommendedName>
        <fullName evidence="10">Probable nicotinate-nucleotide adenylyltransferase</fullName>
        <ecNumber evidence="10">2.7.7.18</ecNumber>
    </recommendedName>
    <alternativeName>
        <fullName evidence="10">Deamido-NAD(+) diphosphorylase</fullName>
    </alternativeName>
    <alternativeName>
        <fullName evidence="10">Deamido-NAD(+) pyrophosphorylase</fullName>
    </alternativeName>
    <alternativeName>
        <fullName evidence="10">Nicotinate mononucleotide adenylyltransferase</fullName>
        <shortName evidence="10">NaMN adenylyltransferase</shortName>
    </alternativeName>
</protein>
<dbReference type="CDD" id="cd02165">
    <property type="entry name" value="NMNAT"/>
    <property type="match status" value="1"/>
</dbReference>
<evidence type="ECO:0000313" key="12">
    <source>
        <dbReference type="EMBL" id="GAK54575.1"/>
    </source>
</evidence>
<keyword evidence="6 10" id="KW-0547">Nucleotide-binding</keyword>
<dbReference type="EMBL" id="DF820462">
    <property type="protein sequence ID" value="GAK54575.1"/>
    <property type="molecule type" value="Genomic_DNA"/>
</dbReference>
<keyword evidence="3 10" id="KW-0662">Pyridine nucleotide biosynthesis</keyword>
<dbReference type="UniPathway" id="UPA00253">
    <property type="reaction ID" value="UER00332"/>
</dbReference>
<dbReference type="EC" id="2.7.7.18" evidence="10"/>
<organism evidence="12">
    <name type="scientific">Candidatus Moduliflexus flocculans</name>
    <dbReference type="NCBI Taxonomy" id="1499966"/>
    <lineage>
        <taxon>Bacteria</taxon>
        <taxon>Candidatus Moduliflexota</taxon>
        <taxon>Candidatus Moduliflexia</taxon>
        <taxon>Candidatus Moduliflexales</taxon>
        <taxon>Candidatus Moduliflexaceae</taxon>
    </lineage>
</organism>
<dbReference type="Proteomes" id="UP000030700">
    <property type="component" value="Unassembled WGS sequence"/>
</dbReference>
<dbReference type="Gene3D" id="3.40.50.620">
    <property type="entry name" value="HUPs"/>
    <property type="match status" value="1"/>
</dbReference>
<proteinExistence type="inferred from homology"/>
<evidence type="ECO:0000256" key="10">
    <source>
        <dbReference type="HAMAP-Rule" id="MF_00244"/>
    </source>
</evidence>
<dbReference type="STRING" id="1499966.U14_05862"/>
<dbReference type="AlphaFoldDB" id="A0A081BT44"/>
<dbReference type="InterPro" id="IPR014729">
    <property type="entry name" value="Rossmann-like_a/b/a_fold"/>
</dbReference>
<keyword evidence="13" id="KW-1185">Reference proteome</keyword>
<dbReference type="GO" id="GO:0004515">
    <property type="term" value="F:nicotinate-nucleotide adenylyltransferase activity"/>
    <property type="evidence" value="ECO:0007669"/>
    <property type="project" value="UniProtKB-UniRule"/>
</dbReference>
<dbReference type="GO" id="GO:0005524">
    <property type="term" value="F:ATP binding"/>
    <property type="evidence" value="ECO:0007669"/>
    <property type="project" value="UniProtKB-KW"/>
</dbReference>
<dbReference type="HAMAP" id="MF_00244">
    <property type="entry name" value="NaMN_adenylyltr"/>
    <property type="match status" value="1"/>
</dbReference>
<dbReference type="InterPro" id="IPR005248">
    <property type="entry name" value="NadD/NMNAT"/>
</dbReference>
<evidence type="ECO:0000256" key="8">
    <source>
        <dbReference type="ARBA" id="ARBA00023027"/>
    </source>
</evidence>
<accession>A0A081BT44</accession>
<dbReference type="HOGENOM" id="CLU_069765_3_1_0"/>
<dbReference type="InterPro" id="IPR004821">
    <property type="entry name" value="Cyt_trans-like"/>
</dbReference>
<evidence type="ECO:0000256" key="7">
    <source>
        <dbReference type="ARBA" id="ARBA00022840"/>
    </source>
</evidence>
<evidence type="ECO:0000256" key="6">
    <source>
        <dbReference type="ARBA" id="ARBA00022741"/>
    </source>
</evidence>